<protein>
    <submittedName>
        <fullName evidence="2">Uncharacterized protein</fullName>
    </submittedName>
</protein>
<evidence type="ECO:0000313" key="2">
    <source>
        <dbReference type="EMBL" id="EUB54024.1"/>
    </source>
</evidence>
<gene>
    <name evidence="2" type="ORF">EGR_11119</name>
</gene>
<dbReference type="CTD" id="36346832"/>
<organism evidence="2 3">
    <name type="scientific">Echinococcus granulosus</name>
    <name type="common">Hydatid tapeworm</name>
    <dbReference type="NCBI Taxonomy" id="6210"/>
    <lineage>
        <taxon>Eukaryota</taxon>
        <taxon>Metazoa</taxon>
        <taxon>Spiralia</taxon>
        <taxon>Lophotrochozoa</taxon>
        <taxon>Platyhelminthes</taxon>
        <taxon>Cestoda</taxon>
        <taxon>Eucestoda</taxon>
        <taxon>Cyclophyllidea</taxon>
        <taxon>Taeniidae</taxon>
        <taxon>Echinococcus</taxon>
        <taxon>Echinococcus granulosus group</taxon>
    </lineage>
</organism>
<name>W6UKK8_ECHGR</name>
<reference evidence="2 3" key="1">
    <citation type="journal article" date="2013" name="Nat. Genet.">
        <title>The genome of the hydatid tapeworm Echinococcus granulosus.</title>
        <authorList>
            <person name="Zheng H."/>
            <person name="Zhang W."/>
            <person name="Zhang L."/>
            <person name="Zhang Z."/>
            <person name="Li J."/>
            <person name="Lu G."/>
            <person name="Zhu Y."/>
            <person name="Wang Y."/>
            <person name="Huang Y."/>
            <person name="Liu J."/>
            <person name="Kang H."/>
            <person name="Chen J."/>
            <person name="Wang L."/>
            <person name="Chen A."/>
            <person name="Yu S."/>
            <person name="Gao Z."/>
            <person name="Jin L."/>
            <person name="Gu W."/>
            <person name="Wang Z."/>
            <person name="Zhao L."/>
            <person name="Shi B."/>
            <person name="Wen H."/>
            <person name="Lin R."/>
            <person name="Jones M.K."/>
            <person name="Brejova B."/>
            <person name="Vinar T."/>
            <person name="Zhao G."/>
            <person name="McManus D.P."/>
            <person name="Chen Z."/>
            <person name="Zhou Y."/>
            <person name="Wang S."/>
        </authorList>
    </citation>
    <scope>NUCLEOTIDE SEQUENCE [LARGE SCALE GENOMIC DNA]</scope>
</reference>
<evidence type="ECO:0000256" key="1">
    <source>
        <dbReference type="SAM" id="MobiDB-lite"/>
    </source>
</evidence>
<dbReference type="EMBL" id="APAU02000392">
    <property type="protein sequence ID" value="EUB54024.1"/>
    <property type="molecule type" value="Genomic_DNA"/>
</dbReference>
<dbReference type="RefSeq" id="XP_024345220.1">
    <property type="nucleotide sequence ID" value="XM_024500366.1"/>
</dbReference>
<dbReference type="KEGG" id="egl:EGR_11119"/>
<dbReference type="Proteomes" id="UP000019149">
    <property type="component" value="Unassembled WGS sequence"/>
</dbReference>
<sequence length="64" mass="7269">MVTVNALFDIGNKYGKQPREYRSSGSKCPEGQSSSAVMHKDHAWASLFHQKREKNRQIAQVYAT</sequence>
<feature type="region of interest" description="Disordered" evidence="1">
    <location>
        <begin position="16"/>
        <end position="36"/>
    </location>
</feature>
<dbReference type="GeneID" id="36346832"/>
<evidence type="ECO:0000313" key="3">
    <source>
        <dbReference type="Proteomes" id="UP000019149"/>
    </source>
</evidence>
<feature type="compositionally biased region" description="Polar residues" evidence="1">
    <location>
        <begin position="23"/>
        <end position="36"/>
    </location>
</feature>
<proteinExistence type="predicted"/>
<dbReference type="AlphaFoldDB" id="W6UKK8"/>
<keyword evidence="3" id="KW-1185">Reference proteome</keyword>
<comment type="caution">
    <text evidence="2">The sequence shown here is derived from an EMBL/GenBank/DDBJ whole genome shotgun (WGS) entry which is preliminary data.</text>
</comment>
<accession>W6UKK8</accession>